<feature type="transmembrane region" description="Helical" evidence="1">
    <location>
        <begin position="377"/>
        <end position="398"/>
    </location>
</feature>
<reference evidence="4 5" key="1">
    <citation type="submission" date="2019-09" db="EMBL/GenBank/DDBJ databases">
        <authorList>
            <person name="Criscuolo A."/>
        </authorList>
    </citation>
    <scope>NUCLEOTIDE SEQUENCE [LARGE SCALE GENOMIC DNA]</scope>
    <source>
        <strain evidence="5">3(2)</strain>
    </source>
</reference>
<evidence type="ECO:0000259" key="3">
    <source>
        <dbReference type="Pfam" id="PF13194"/>
    </source>
</evidence>
<dbReference type="Pfam" id="PF02308">
    <property type="entry name" value="MgtC"/>
    <property type="match status" value="1"/>
</dbReference>
<feature type="transmembrane region" description="Helical" evidence="1">
    <location>
        <begin position="316"/>
        <end position="333"/>
    </location>
</feature>
<feature type="transmembrane region" description="Helical" evidence="1">
    <location>
        <begin position="102"/>
        <end position="135"/>
    </location>
</feature>
<dbReference type="RefSeq" id="WP_151443789.1">
    <property type="nucleotide sequence ID" value="NZ_CABVOU010000033.1"/>
</dbReference>
<keyword evidence="1" id="KW-0812">Transmembrane</keyword>
<feature type="domain" description="DUF4010" evidence="3">
    <location>
        <begin position="191"/>
        <end position="400"/>
    </location>
</feature>
<feature type="transmembrane region" description="Helical" evidence="1">
    <location>
        <begin position="404"/>
        <end position="425"/>
    </location>
</feature>
<organism evidence="4 5">
    <name type="scientific">Halomonas lysinitropha</name>
    <dbReference type="NCBI Taxonomy" id="2607506"/>
    <lineage>
        <taxon>Bacteria</taxon>
        <taxon>Pseudomonadati</taxon>
        <taxon>Pseudomonadota</taxon>
        <taxon>Gammaproteobacteria</taxon>
        <taxon>Oceanospirillales</taxon>
        <taxon>Halomonadaceae</taxon>
        <taxon>Halomonas</taxon>
    </lineage>
</organism>
<sequence>MDDVASQFLTANEPFLRLGVALLLGALIGIERGWVAREQKSGERIAGIRTHALVGLLGGIAALLSETVSDWAFPLIFVAVAAISLVAWWAKLAEQHDYSITGLVGLLLTFCFGAVAVSIDLALAAAGAVITAVILDNKHEIHSLLNKLQAHELDAGLKLLLITVVMLPLLPNRGLGPGEVLNPYEIWWMVVMIATISFVGYFAVRLGGAEKGILFTGLFAGLSSSTALTLHFARMSRKSQDIEAILAAGILLACGTMFPRILIYAAVISPGLLPQLLLPVTVMGIMLYLPALYLWRHHRQALRVDSSTPIQNPLELRTALLFGALLAVIMLLGEWLREWLGTAGIYLLSATSGIADVDAITLSLTRMSLERIDPSTAVLAIIIAASVNNLMKAGLAAGLGTRPLGLQVAMPMVLSMMAGLGTVLAM</sequence>
<feature type="transmembrane region" description="Helical" evidence="1">
    <location>
        <begin position="15"/>
        <end position="34"/>
    </location>
</feature>
<feature type="transmembrane region" description="Helical" evidence="1">
    <location>
        <begin position="186"/>
        <end position="206"/>
    </location>
</feature>
<dbReference type="PANTHER" id="PTHR39084">
    <property type="entry name" value="MEMBRANE PROTEIN-RELATED"/>
    <property type="match status" value="1"/>
</dbReference>
<feature type="transmembrane region" description="Helical" evidence="1">
    <location>
        <begin position="212"/>
        <end position="233"/>
    </location>
</feature>
<evidence type="ECO:0000313" key="5">
    <source>
        <dbReference type="Proteomes" id="UP000326725"/>
    </source>
</evidence>
<evidence type="ECO:0000256" key="1">
    <source>
        <dbReference type="SAM" id="Phobius"/>
    </source>
</evidence>
<dbReference type="PANTHER" id="PTHR39084:SF1">
    <property type="entry name" value="DUF4010 DOMAIN-CONTAINING PROTEIN"/>
    <property type="match status" value="1"/>
</dbReference>
<keyword evidence="1" id="KW-0472">Membrane</keyword>
<dbReference type="InterPro" id="IPR025105">
    <property type="entry name" value="DUF4010"/>
</dbReference>
<feature type="transmembrane region" description="Helical" evidence="1">
    <location>
        <begin position="46"/>
        <end position="65"/>
    </location>
</feature>
<feature type="transmembrane region" description="Helical" evidence="1">
    <location>
        <begin position="71"/>
        <end position="90"/>
    </location>
</feature>
<name>A0A5K1IA55_9GAMM</name>
<keyword evidence="1" id="KW-1133">Transmembrane helix</keyword>
<dbReference type="Pfam" id="PF13194">
    <property type="entry name" value="DUF4010"/>
    <property type="match status" value="1"/>
</dbReference>
<gene>
    <name evidence="4" type="ORF">HALO32_02075</name>
</gene>
<proteinExistence type="predicted"/>
<feature type="transmembrane region" description="Helical" evidence="1">
    <location>
        <begin position="245"/>
        <end position="267"/>
    </location>
</feature>
<dbReference type="InterPro" id="IPR049177">
    <property type="entry name" value="MgtC_SapB_SrpB_YhiD_N"/>
</dbReference>
<dbReference type="Proteomes" id="UP000326725">
    <property type="component" value="Unassembled WGS sequence"/>
</dbReference>
<feature type="transmembrane region" description="Helical" evidence="1">
    <location>
        <begin position="345"/>
        <end position="365"/>
    </location>
</feature>
<feature type="transmembrane region" description="Helical" evidence="1">
    <location>
        <begin position="273"/>
        <end position="295"/>
    </location>
</feature>
<feature type="domain" description="MgtC/SapB/SrpB/YhiD N-terminal" evidence="2">
    <location>
        <begin position="18"/>
        <end position="143"/>
    </location>
</feature>
<evidence type="ECO:0000313" key="4">
    <source>
        <dbReference type="EMBL" id="VVZ95992.1"/>
    </source>
</evidence>
<evidence type="ECO:0000259" key="2">
    <source>
        <dbReference type="Pfam" id="PF02308"/>
    </source>
</evidence>
<accession>A0A5K1IA55</accession>
<feature type="transmembrane region" description="Helical" evidence="1">
    <location>
        <begin position="155"/>
        <end position="174"/>
    </location>
</feature>
<protein>
    <submittedName>
        <fullName evidence="4">MgtC family protein</fullName>
    </submittedName>
</protein>
<dbReference type="EMBL" id="CABVOU010000033">
    <property type="protein sequence ID" value="VVZ95992.1"/>
    <property type="molecule type" value="Genomic_DNA"/>
</dbReference>
<dbReference type="AlphaFoldDB" id="A0A5K1IA55"/>
<keyword evidence="5" id="KW-1185">Reference proteome</keyword>